<evidence type="ECO:0008006" key="3">
    <source>
        <dbReference type="Google" id="ProtNLM"/>
    </source>
</evidence>
<sequence>MQLASKIKHYLFNAFRELFVYNHSSLEFRAKLFALLLSANENIKADDFLIIKKIGMNIYKNDDERANLLMLNTKELVNKVKENNGLDIDTLVSSIQKELKLMPRYAKKIDIDSLRELLLLSHDRDTISYQENMIEFLQKTKEDTLHERKSQIAKDEEKIESKY</sequence>
<evidence type="ECO:0000313" key="1">
    <source>
        <dbReference type="EMBL" id="TKI69699.1"/>
    </source>
</evidence>
<evidence type="ECO:0000313" key="2">
    <source>
        <dbReference type="Proteomes" id="UP000309561"/>
    </source>
</evidence>
<dbReference type="OrthoDB" id="5372793at2"/>
<accession>A0A4U2Z678</accession>
<dbReference type="Proteomes" id="UP000309561">
    <property type="component" value="Unassembled WGS sequence"/>
</dbReference>
<dbReference type="RefSeq" id="WP_137013502.1">
    <property type="nucleotide sequence ID" value="NZ_SZPX01000004.1"/>
</dbReference>
<name>A0A4U2Z678_9BACT</name>
<protein>
    <recommendedName>
        <fullName evidence="3">TerB family tellurite resistance protein</fullName>
    </recommendedName>
</protein>
<reference evidence="1 2" key="1">
    <citation type="submission" date="2019-04" db="EMBL/GenBank/DDBJ databases">
        <title>Sulfurimonas crateris sp. nov. a facultative anaerobic sulfur-oxidizing chemolithautotrophic bacterium isolated from a terrestrial mud vulcano.</title>
        <authorList>
            <person name="Ratnikova N.M."/>
            <person name="Slobodkin A.I."/>
            <person name="Merkel A.Y."/>
            <person name="Novikov A."/>
            <person name="Bonch-Osmolovskaya E.A."/>
            <person name="Slobodkina G.B."/>
        </authorList>
    </citation>
    <scope>NUCLEOTIDE SEQUENCE [LARGE SCALE GENOMIC DNA]</scope>
    <source>
        <strain evidence="1 2">SN118</strain>
    </source>
</reference>
<comment type="caution">
    <text evidence="1">The sequence shown here is derived from an EMBL/GenBank/DDBJ whole genome shotgun (WGS) entry which is preliminary data.</text>
</comment>
<organism evidence="1 2">
    <name type="scientific">Sulfurimonas crateris</name>
    <dbReference type="NCBI Taxonomy" id="2574727"/>
    <lineage>
        <taxon>Bacteria</taxon>
        <taxon>Pseudomonadati</taxon>
        <taxon>Campylobacterota</taxon>
        <taxon>Epsilonproteobacteria</taxon>
        <taxon>Campylobacterales</taxon>
        <taxon>Sulfurimonadaceae</taxon>
        <taxon>Sulfurimonas</taxon>
    </lineage>
</organism>
<dbReference type="AlphaFoldDB" id="A0A4U2Z678"/>
<proteinExistence type="predicted"/>
<dbReference type="EMBL" id="SZPX01000004">
    <property type="protein sequence ID" value="TKI69699.1"/>
    <property type="molecule type" value="Genomic_DNA"/>
</dbReference>
<gene>
    <name evidence="1" type="ORF">FCU45_06475</name>
</gene>
<keyword evidence="2" id="KW-1185">Reference proteome</keyword>